<name>A0A6J1G9L4_CUCMO</name>
<keyword evidence="2" id="KW-1133">Transmembrane helix</keyword>
<feature type="region of interest" description="Disordered" evidence="1">
    <location>
        <begin position="26"/>
        <end position="120"/>
    </location>
</feature>
<gene>
    <name evidence="5" type="primary">LOC111452046</name>
</gene>
<dbReference type="Proteomes" id="UP000504609">
    <property type="component" value="Unplaced"/>
</dbReference>
<evidence type="ECO:0000256" key="2">
    <source>
        <dbReference type="SAM" id="Phobius"/>
    </source>
</evidence>
<keyword evidence="3" id="KW-0732">Signal</keyword>
<evidence type="ECO:0000313" key="5">
    <source>
        <dbReference type="RefSeq" id="XP_022948339.1"/>
    </source>
</evidence>
<evidence type="ECO:0000313" key="4">
    <source>
        <dbReference type="Proteomes" id="UP000504609"/>
    </source>
</evidence>
<feature type="compositionally biased region" description="Low complexity" evidence="1">
    <location>
        <begin position="39"/>
        <end position="90"/>
    </location>
</feature>
<dbReference type="PANTHER" id="PTHR36721:SF15">
    <property type="entry name" value="EN_SPM-LIKE TRANSPOSON PROTEIN"/>
    <property type="match status" value="1"/>
</dbReference>
<dbReference type="KEGG" id="cmos:111452046"/>
<feature type="compositionally biased region" description="Basic and acidic residues" evidence="1">
    <location>
        <begin position="106"/>
        <end position="118"/>
    </location>
</feature>
<sequence length="167" mass="16973">MAKFASICCAVLSALLLAQFTVSSDSIAESPAPPPQTGADSPSSRSPSISSPPDASPRNAPVSSAPSPLPSDLAPGSSPTRSLPPSSSLAPSPPPSEPSDFNRSNVSKEDESDGESKDGMSGAQKFGIAVGVIAAAGLVGFGGLIYKKRQANIRRSGYGYTARREIL</sequence>
<dbReference type="GeneID" id="111452046"/>
<keyword evidence="2" id="KW-0472">Membrane</keyword>
<dbReference type="AlphaFoldDB" id="A0A6J1G9L4"/>
<keyword evidence="4" id="KW-1185">Reference proteome</keyword>
<dbReference type="PANTHER" id="PTHR36721">
    <property type="entry name" value="PROLINE-RICH FAMILY PROTEIN"/>
    <property type="match status" value="1"/>
</dbReference>
<accession>A0A6J1G9L4</accession>
<feature type="signal peptide" evidence="3">
    <location>
        <begin position="1"/>
        <end position="23"/>
    </location>
</feature>
<dbReference type="RefSeq" id="XP_022948339.1">
    <property type="nucleotide sequence ID" value="XM_023092571.1"/>
</dbReference>
<proteinExistence type="predicted"/>
<evidence type="ECO:0000256" key="1">
    <source>
        <dbReference type="SAM" id="MobiDB-lite"/>
    </source>
</evidence>
<organism evidence="4 5">
    <name type="scientific">Cucurbita moschata</name>
    <name type="common">Winter crookneck squash</name>
    <name type="synonym">Cucurbita pepo var. moschata</name>
    <dbReference type="NCBI Taxonomy" id="3662"/>
    <lineage>
        <taxon>Eukaryota</taxon>
        <taxon>Viridiplantae</taxon>
        <taxon>Streptophyta</taxon>
        <taxon>Embryophyta</taxon>
        <taxon>Tracheophyta</taxon>
        <taxon>Spermatophyta</taxon>
        <taxon>Magnoliopsida</taxon>
        <taxon>eudicotyledons</taxon>
        <taxon>Gunneridae</taxon>
        <taxon>Pentapetalae</taxon>
        <taxon>rosids</taxon>
        <taxon>fabids</taxon>
        <taxon>Cucurbitales</taxon>
        <taxon>Cucurbitaceae</taxon>
        <taxon>Cucurbiteae</taxon>
        <taxon>Cucurbita</taxon>
    </lineage>
</organism>
<feature type="chain" id="PRO_5026690116" evidence="3">
    <location>
        <begin position="24"/>
        <end position="167"/>
    </location>
</feature>
<keyword evidence="2" id="KW-0812">Transmembrane</keyword>
<reference evidence="5" key="1">
    <citation type="submission" date="2025-08" db="UniProtKB">
        <authorList>
            <consortium name="RefSeq"/>
        </authorList>
    </citation>
    <scope>IDENTIFICATION</scope>
    <source>
        <tissue evidence="5">Young leaves</tissue>
    </source>
</reference>
<protein>
    <submittedName>
        <fullName evidence="5">Proline-rich receptor-like protein kinase PERK10</fullName>
    </submittedName>
</protein>
<feature type="transmembrane region" description="Helical" evidence="2">
    <location>
        <begin position="126"/>
        <end position="146"/>
    </location>
</feature>
<evidence type="ECO:0000256" key="3">
    <source>
        <dbReference type="SAM" id="SignalP"/>
    </source>
</evidence>